<accession>Q24GP9</accession>
<gene>
    <name evidence="15" type="ORF">TTHERM_00977610</name>
</gene>
<feature type="transmembrane region" description="Helical" evidence="13">
    <location>
        <begin position="2298"/>
        <end position="2317"/>
    </location>
</feature>
<evidence type="ECO:0000256" key="5">
    <source>
        <dbReference type="ARBA" id="ARBA00022723"/>
    </source>
</evidence>
<feature type="region of interest" description="Disordered" evidence="12">
    <location>
        <begin position="462"/>
        <end position="485"/>
    </location>
</feature>
<evidence type="ECO:0000259" key="14">
    <source>
        <dbReference type="PROSITE" id="PS50125"/>
    </source>
</evidence>
<dbReference type="Gene3D" id="3.40.1110.10">
    <property type="entry name" value="Calcium-transporting ATPase, cytoplasmic domain N"/>
    <property type="match status" value="1"/>
</dbReference>
<feature type="domain" description="Guanylate cyclase" evidence="14">
    <location>
        <begin position="2530"/>
        <end position="2668"/>
    </location>
</feature>
<evidence type="ECO:0000256" key="10">
    <source>
        <dbReference type="ARBA" id="ARBA00023136"/>
    </source>
</evidence>
<feature type="transmembrane region" description="Helical" evidence="13">
    <location>
        <begin position="2337"/>
        <end position="2357"/>
    </location>
</feature>
<dbReference type="KEGG" id="tet:TTHERM_00977610"/>
<keyword evidence="6" id="KW-0547">Nucleotide-binding</keyword>
<dbReference type="InParanoid" id="Q24GP9"/>
<dbReference type="Gene3D" id="2.70.150.10">
    <property type="entry name" value="Calcium-transporting ATPase, cytoplasmic transduction domain A"/>
    <property type="match status" value="2"/>
</dbReference>
<dbReference type="GO" id="GO:0007189">
    <property type="term" value="P:adenylate cyclase-activating G protein-coupled receptor signaling pathway"/>
    <property type="evidence" value="ECO:0007669"/>
    <property type="project" value="TreeGrafter"/>
</dbReference>
<comment type="subcellular location">
    <subcellularLocation>
        <location evidence="2">Membrane</location>
        <topology evidence="2">Multi-pass membrane protein</topology>
    </subcellularLocation>
</comment>
<dbReference type="GO" id="GO:0046872">
    <property type="term" value="F:metal ion binding"/>
    <property type="evidence" value="ECO:0007669"/>
    <property type="project" value="UniProtKB-KW"/>
</dbReference>
<feature type="transmembrane region" description="Helical" evidence="13">
    <location>
        <begin position="3068"/>
        <end position="3087"/>
    </location>
</feature>
<dbReference type="SUPFAM" id="SSF81665">
    <property type="entry name" value="Calcium ATPase, transmembrane domain M"/>
    <property type="match status" value="1"/>
</dbReference>
<comment type="catalytic activity">
    <reaction evidence="1">
        <text>ATP = 3',5'-cyclic AMP + diphosphate</text>
        <dbReference type="Rhea" id="RHEA:15389"/>
        <dbReference type="ChEBI" id="CHEBI:30616"/>
        <dbReference type="ChEBI" id="CHEBI:33019"/>
        <dbReference type="ChEBI" id="CHEBI:58165"/>
        <dbReference type="EC" id="4.6.1.1"/>
    </reaction>
</comment>
<feature type="region of interest" description="Disordered" evidence="12">
    <location>
        <begin position="1035"/>
        <end position="1101"/>
    </location>
</feature>
<feature type="transmembrane region" description="Helical" evidence="13">
    <location>
        <begin position="3099"/>
        <end position="3118"/>
    </location>
</feature>
<dbReference type="GO" id="GO:0004016">
    <property type="term" value="F:adenylate cyclase activity"/>
    <property type="evidence" value="ECO:0007669"/>
    <property type="project" value="UniProtKB-EC"/>
</dbReference>
<keyword evidence="9 13" id="KW-1133">Transmembrane helix</keyword>
<feature type="compositionally biased region" description="Polar residues" evidence="12">
    <location>
        <begin position="747"/>
        <end position="760"/>
    </location>
</feature>
<feature type="compositionally biased region" description="Low complexity" evidence="12">
    <location>
        <begin position="2949"/>
        <end position="2959"/>
    </location>
</feature>
<dbReference type="Pfam" id="PF00211">
    <property type="entry name" value="Guanylate_cyc"/>
    <property type="match status" value="2"/>
</dbReference>
<dbReference type="InterPro" id="IPR029787">
    <property type="entry name" value="Nucleotide_cyclase"/>
</dbReference>
<feature type="region of interest" description="Disordered" evidence="12">
    <location>
        <begin position="2949"/>
        <end position="2983"/>
    </location>
</feature>
<feature type="compositionally biased region" description="Polar residues" evidence="12">
    <location>
        <begin position="1127"/>
        <end position="1137"/>
    </location>
</feature>
<dbReference type="SUPFAM" id="SSF56784">
    <property type="entry name" value="HAD-like"/>
    <property type="match status" value="1"/>
</dbReference>
<dbReference type="eggNOG" id="KOG0210">
    <property type="taxonomic scope" value="Eukaryota"/>
</dbReference>
<feature type="transmembrane region" description="Helical" evidence="13">
    <location>
        <begin position="1917"/>
        <end position="1939"/>
    </location>
</feature>
<dbReference type="SUPFAM" id="SSF55073">
    <property type="entry name" value="Nucleotide cyclase"/>
    <property type="match status" value="2"/>
</dbReference>
<dbReference type="OrthoDB" id="354346at2759"/>
<feature type="region of interest" description="Disordered" evidence="12">
    <location>
        <begin position="2823"/>
        <end position="2846"/>
    </location>
</feature>
<dbReference type="Proteomes" id="UP000009168">
    <property type="component" value="Unassembled WGS sequence"/>
</dbReference>
<dbReference type="InterPro" id="IPR059000">
    <property type="entry name" value="ATPase_P-type_domA"/>
</dbReference>
<dbReference type="PANTHER" id="PTHR45627">
    <property type="entry name" value="ADENYLATE CYCLASE TYPE 1"/>
    <property type="match status" value="1"/>
</dbReference>
<dbReference type="GO" id="GO:0005886">
    <property type="term" value="C:plasma membrane"/>
    <property type="evidence" value="ECO:0007669"/>
    <property type="project" value="TreeGrafter"/>
</dbReference>
<keyword evidence="16" id="KW-1185">Reference proteome</keyword>
<feature type="compositionally biased region" description="Acidic residues" evidence="12">
    <location>
        <begin position="2970"/>
        <end position="2981"/>
    </location>
</feature>
<evidence type="ECO:0000313" key="16">
    <source>
        <dbReference type="Proteomes" id="UP000009168"/>
    </source>
</evidence>
<feature type="transmembrane region" description="Helical" evidence="13">
    <location>
        <begin position="2170"/>
        <end position="2188"/>
    </location>
</feature>
<dbReference type="Pfam" id="PF00122">
    <property type="entry name" value="E1-E2_ATPase"/>
    <property type="match status" value="1"/>
</dbReference>
<sequence length="3435" mass="399358">MKGGSFYNQQEGTQTLYEQMIQKHKIDQEQNDCSCNCHSKARQAKIQERIIHFKKGIIQSVLSQNNYKNVIVSWDLAVQILQMLKQVTYRKWIYLMYLIVMLFLLYRPQCSSYTFFSIFVPYIISVFIHVWKVIYTARQYSQHDDLYNNQKIDKLNNKDHNKTIQPKSIQWKNIELGDIIKVEAGQRAPADLIILDSYEKSFFIDSDFLDGKSIPQMKLSLKLTQVSKQIQEQKEKFQNFRRNLVGKIQYKVNQGEQGYYSGSLKLKSDPTSENITSENILYKNTVLHNTKWIYGMVIGTGCDCQMDKWKKKIIYKISAMDEMIEKFSGILIVLFTLLSILFRILIQGSNYHSFSYLNDPTSPQVRTDIRSFWIMFIVESLPIYIFSVSDIVQIIEAIKLQKKYQNKIQIKNVDALENISFVDWCFFDKTQTLTQNNFEIEGFIIDQQYFTAQNIKAKRMKSIQKEQSEGDNAQSKKLRTDSQNLNQIKTNYKQNNNNYSPQYEQQNQGQLNLNFKNKVNQVQVNITDITSDQEEESKNDKKEEENQENNIDQQQQQYNLNDYQIPEEKLKQYRMQIEKIDEAGESILANSSQVDSQDRNQAKFRRQNSLQLKQSQYNNSQIIKPHKLRIFNENGFNLGSDVSIPQSEVKNDTEQFKSQSEQQSKDPSPPLKQKNNQKYNNSFNNSLQSQQDSNTKADKDQTDQIGYEHQETNRELVLHHDFISPQITSRENQILQKSSKEGGSLGTEGNSDTESQSPLDSPQKRRQRQNMQSHQDEYDDIPQEGLRSISIKSFQLHYEGGVSIPNIESERTNTNLITNSKLYLNPSLIQKTEEDQLNTPSNFDIRMGSPSFQALTSAKAFSKHQRKFEFFDQNNSHQISTDHDQILISNLNKQYSKVSEEEEVKEETPQNKISMDQWGMQINNMQINNKSQDDISQEFPTSEIEQNQNQISNANQLNEDIIYEKKDLQLNQLDKGLNQNQNGNQNSKNEQLQQIEEVEPKIGLTCVRLDQLKQGQGDINALESSEFQSDQIKEDYNENEEAAENSPIKFSNSKSSSSNQKSGHQSPHRLSKFAQSSFDEESIKKNEKDIPQLDTPPKLFQGNSIQYNEQKTMQFGQDSNFFEAAQTDGQKQDSSQPSEKKKELSNTEIDQFFIQNFDAIKAKADQLQKKHPFQSFGTYSFQKLGSGIQSQNGTGTLDNISQPNSPSPINHNILKQNLTPEEVLIQQERKLKEKLFAIQIANSYNQFEQNSLGNIQTPQLPQHNDGQNLFRFNSREKDSPIPQQLMKINQFQSQNSLNNNNNTLNLEHTSSKYITLKSNEIPNPSNKDIKGSTANVINYQKEDINQLINHQVKFSSQLLMNLLDSDFESQDVLVEDFQIVEKETLEQKQMKKYDSFIKAVMLCRQWKLKMLPNSEFYTIEFLKPEDESISRFFRNLKVTLQVGTKRELEGKCYFHLPNLNNSNKLQIIVQNYPSPKKPNTVFAIVQDHFMGTYHLYVRSDASLLDKMKLNTQQKQILRQYFETKMDHGQRVQLYAQRALLGKDVQSFLVKYHQIKSAHFEDQTRQYDDLFGEIEYDLEYLGVLFISNDLNKGVVNYVNQLDNLLVKMAILSGDSHEYVMQTAKSSTILEDDMENIKIEGENHNDIESSIKQHISQIKKQMFSSGKINEQEFELPENYMTKSEFNPNKSDNENQLGQTNKNKLNQKPSRRYSKKVTKAQYYNQLQNALDQLQKRVVIIKGSQLKIISSNPTLEAHFFFLIANSDRIIGTELTSIQKGYFVEIIKYIDSNSKIMSIGDGYNDCLMMQISDVSIEVSNTNSFLLQQKQNQQQAFEQKNQQQQMKKTQDKMQVSAKKNIQSSKSIKKSDTLEKKYKLIAENNDVKARISNNTGDIFFILPDFSLIQQFLFRENHNLARKKFFIIFEAFYLSLMYTILNFCLNVDSLSSSTLFNSVDYVVFYLFFFGFKLAFFSSQYNNTLISLLNERYAPFIFNFNISFFERVQSFITFFLVSIFPAMIDSILILLVSTLLKNINQSMDLLRAYIILNLIIVNTVRLHNNYECENYQENQQIYVKQNSKVSSKSAPTMGQMKNQKEKTTSLEEIIQGKKDNTNQQAIIRRVKEILLSKFLWILVFDLVIYFAYFGINYQYAKQQSSSSQQAFDIKELLQYSDCYMGIFVVTCFSKIFNYFYINFIKKKYIDKEIAELKEFITESQQINWRDVYHRAQSLITFYKKPIESIIKKIFAKVKMDINVEQILSPDDYHQQLEQEEYNKYTLQFISKKLMAQFNNLMKPNKINQARTILIALIILNIILIIFTSIFNEQLDQVVVHSKFTNLQSLLMLIAFTGLLLIFAICFYTNFGKEKFEYLVISVLIYFSLYQVIYPWALEQILSLKQLIIFLVISYLPIPIHFIIIHHFLLMINQVAWFIYYQQCEGENCLLKPVDDFNEQFSNYSAYLFINLISFYIHVALNGSLGQYFFIQNQNIHYLQIRRLKEEKSQSSDVLGLLLPEFVKDEVNQCQGEYLIEKSSDNVLILFCDIYQFDKVLSEEGERITELLDSLFRQFDNLCKQEGIQKIETVGKTYMACGGLKDIEKRLPKEILKYDVGERIINLAIQMIIRASQVTWGENDQHQGIALKIGINSGPVIAGVIGLHKPQFSLIGDTVNTTSRICANCKEGQISISQKVYERVKGIKPEWSFKQHQFDAKGKGILICYYINIRDESALIQPMSAANRLSTMQVSRTPLIMLKSINNQEKFIQGLQGGKINSINNYSIQQNMGYSSNSLQNSQNTAKQVKLKDVYQNDKMMNRKNQNKKKTVYYNDLMDQELSPSNKSNMQQSEFNGNIQSPSLVSPIQKQENTSMDDSIKKYHRNDFIKEIQESKPPVGNSIQPKTVIFTSVDTPIKPFQRKIVSELTTKHPQNQNEEKSSNGIQETPSKLNSHKPIVLASNNQLGQSQNIQQQQQITSKLVQTNPDQEDSDDDDCDDDRFHDINTSRSYIFNQKSQGSFGNSIVVNRFLQYDYQGDRQVYQDYEDQTLFSYWTPFKTLIISTIFVNFLHTILKLSSGNNSSTNAVWFAFDFSCQAGFLLFLFMRDYLVAKKKMRHVFLVFINLSFLAIVGDSSLQNQESMLIHFSIMRLTCNFYLMNHSYCLFFIEQFLLSLLWMAIYIFWVLVPYQCFSIQYLYLLVCPIFFLLYQRYHFVKTQIAYYNKISIAIEQNTKQLKLLVYLLPPHILDKFFKDTTKRSELTHRLKNIPILVADIAGFTAYSNSVSPSQVVKMLYNLFIKFDLSCTKHNVFKLYTIGDCYMVLGFKDTQCRNVINEAYNTLEMAFSMVKIIQKVKKEINFDGLNMRIGLHIGDIIGGVIGTDIVRYDVYGKSVVIANKMESNSTTGRIRISEDYKKILEENFSSLYEFEDELTVDCPSISEIVQSWLVYKKDEA</sequence>
<feature type="transmembrane region" description="Helical" evidence="13">
    <location>
        <begin position="3147"/>
        <end position="3167"/>
    </location>
</feature>
<evidence type="ECO:0000256" key="4">
    <source>
        <dbReference type="ARBA" id="ARBA00022692"/>
    </source>
</evidence>
<dbReference type="GO" id="GO:0009190">
    <property type="term" value="P:cyclic nucleotide biosynthetic process"/>
    <property type="evidence" value="ECO:0007669"/>
    <property type="project" value="InterPro"/>
</dbReference>
<dbReference type="RefSeq" id="XP_001027200.2">
    <property type="nucleotide sequence ID" value="XM_001027200.2"/>
</dbReference>
<feature type="region of interest" description="Disordered" evidence="12">
    <location>
        <begin position="528"/>
        <end position="561"/>
    </location>
</feature>
<feature type="compositionally biased region" description="Low complexity" evidence="12">
    <location>
        <begin position="1044"/>
        <end position="1062"/>
    </location>
</feature>
<feature type="transmembrane region" description="Helical" evidence="13">
    <location>
        <begin position="327"/>
        <end position="346"/>
    </location>
</feature>
<keyword evidence="11" id="KW-0456">Lyase</keyword>
<feature type="compositionally biased region" description="Polar residues" evidence="12">
    <location>
        <begin position="2824"/>
        <end position="2846"/>
    </location>
</feature>
<feature type="compositionally biased region" description="Polar residues" evidence="12">
    <location>
        <begin position="1679"/>
        <end position="1705"/>
    </location>
</feature>
<dbReference type="GO" id="GO:0035556">
    <property type="term" value="P:intracellular signal transduction"/>
    <property type="evidence" value="ECO:0007669"/>
    <property type="project" value="InterPro"/>
</dbReference>
<feature type="transmembrane region" description="Helical" evidence="13">
    <location>
        <begin position="2394"/>
        <end position="2418"/>
    </location>
</feature>
<dbReference type="STRING" id="312017.Q24GP9"/>
<keyword evidence="8" id="KW-0460">Magnesium</keyword>
<reference evidence="16" key="1">
    <citation type="journal article" date="2006" name="PLoS Biol.">
        <title>Macronuclear genome sequence of the ciliate Tetrahymena thermophila, a model eukaryote.</title>
        <authorList>
            <person name="Eisen J.A."/>
            <person name="Coyne R.S."/>
            <person name="Wu M."/>
            <person name="Wu D."/>
            <person name="Thiagarajan M."/>
            <person name="Wortman J.R."/>
            <person name="Badger J.H."/>
            <person name="Ren Q."/>
            <person name="Amedeo P."/>
            <person name="Jones K.M."/>
            <person name="Tallon L.J."/>
            <person name="Delcher A.L."/>
            <person name="Salzberg S.L."/>
            <person name="Silva J.C."/>
            <person name="Haas B.J."/>
            <person name="Majoros W.H."/>
            <person name="Farzad M."/>
            <person name="Carlton J.M."/>
            <person name="Smith R.K. Jr."/>
            <person name="Garg J."/>
            <person name="Pearlman R.E."/>
            <person name="Karrer K.M."/>
            <person name="Sun L."/>
            <person name="Manning G."/>
            <person name="Elde N.C."/>
            <person name="Turkewitz A.P."/>
            <person name="Asai D.J."/>
            <person name="Wilkes D.E."/>
            <person name="Wang Y."/>
            <person name="Cai H."/>
            <person name="Collins K."/>
            <person name="Stewart B.A."/>
            <person name="Lee S.R."/>
            <person name="Wilamowska K."/>
            <person name="Weinberg Z."/>
            <person name="Ruzzo W.L."/>
            <person name="Wloga D."/>
            <person name="Gaertig J."/>
            <person name="Frankel J."/>
            <person name="Tsao C.-C."/>
            <person name="Gorovsky M.A."/>
            <person name="Keeling P.J."/>
            <person name="Waller R.F."/>
            <person name="Patron N.J."/>
            <person name="Cherry J.M."/>
            <person name="Stover N.A."/>
            <person name="Krieger C.J."/>
            <person name="del Toro C."/>
            <person name="Ryder H.F."/>
            <person name="Williamson S.C."/>
            <person name="Barbeau R.A."/>
            <person name="Hamilton E.P."/>
            <person name="Orias E."/>
        </authorList>
    </citation>
    <scope>NUCLEOTIDE SEQUENCE [LARGE SCALE GENOMIC DNA]</scope>
    <source>
        <strain evidence="16">SB210</strain>
    </source>
</reference>
<evidence type="ECO:0000256" key="6">
    <source>
        <dbReference type="ARBA" id="ARBA00022741"/>
    </source>
</evidence>
<dbReference type="InterPro" id="IPR023214">
    <property type="entry name" value="HAD_sf"/>
</dbReference>
<dbReference type="GO" id="GO:0005524">
    <property type="term" value="F:ATP binding"/>
    <property type="evidence" value="ECO:0007669"/>
    <property type="project" value="UniProtKB-KW"/>
</dbReference>
<dbReference type="SUPFAM" id="SSF81653">
    <property type="entry name" value="Calcium ATPase, transduction domain A"/>
    <property type="match status" value="1"/>
</dbReference>
<dbReference type="InterPro" id="IPR023299">
    <property type="entry name" value="ATPase_P-typ_cyto_dom_N"/>
</dbReference>
<feature type="transmembrane region" description="Helical" evidence="13">
    <location>
        <begin position="2125"/>
        <end position="2142"/>
    </location>
</feature>
<evidence type="ECO:0000256" key="7">
    <source>
        <dbReference type="ARBA" id="ARBA00022840"/>
    </source>
</evidence>
<dbReference type="eggNOG" id="KOG3619">
    <property type="taxonomic scope" value="Eukaryota"/>
</dbReference>
<keyword evidence="7" id="KW-0067">ATP-binding</keyword>
<evidence type="ECO:0000256" key="11">
    <source>
        <dbReference type="ARBA" id="ARBA00023239"/>
    </source>
</evidence>
<dbReference type="Gene3D" id="3.40.50.1000">
    <property type="entry name" value="HAD superfamily/HAD-like"/>
    <property type="match status" value="2"/>
</dbReference>
<feature type="region of interest" description="Disordered" evidence="12">
    <location>
        <begin position="1830"/>
        <end position="1857"/>
    </location>
</feature>
<dbReference type="HOGENOM" id="CLU_225461_0_0_1"/>
<evidence type="ECO:0000256" key="3">
    <source>
        <dbReference type="ARBA" id="ARBA00012201"/>
    </source>
</evidence>
<name>Q24GP9_TETTS</name>
<keyword evidence="4 13" id="KW-0812">Transmembrane</keyword>
<dbReference type="EC" id="4.6.1.1" evidence="3"/>
<feature type="compositionally biased region" description="Polar residues" evidence="12">
    <location>
        <begin position="470"/>
        <end position="485"/>
    </location>
</feature>
<evidence type="ECO:0000256" key="12">
    <source>
        <dbReference type="SAM" id="MobiDB-lite"/>
    </source>
</evidence>
<organism evidence="15 16">
    <name type="scientific">Tetrahymena thermophila (strain SB210)</name>
    <dbReference type="NCBI Taxonomy" id="312017"/>
    <lineage>
        <taxon>Eukaryota</taxon>
        <taxon>Sar</taxon>
        <taxon>Alveolata</taxon>
        <taxon>Ciliophora</taxon>
        <taxon>Intramacronucleata</taxon>
        <taxon>Oligohymenophorea</taxon>
        <taxon>Hymenostomatida</taxon>
        <taxon>Tetrahymenina</taxon>
        <taxon>Tetrahymenidae</taxon>
        <taxon>Tetrahymena</taxon>
    </lineage>
</organism>
<dbReference type="CDD" id="cd07302">
    <property type="entry name" value="CHD"/>
    <property type="match status" value="2"/>
</dbReference>
<feature type="transmembrane region" description="Helical" evidence="13">
    <location>
        <begin position="1951"/>
        <end position="1972"/>
    </location>
</feature>
<feature type="compositionally biased region" description="Basic and acidic residues" evidence="12">
    <location>
        <begin position="1081"/>
        <end position="1091"/>
    </location>
</feature>
<protein>
    <recommendedName>
        <fullName evidence="3">adenylate cyclase</fullName>
        <ecNumber evidence="3">4.6.1.1</ecNumber>
    </recommendedName>
</protein>
<feature type="compositionally biased region" description="Low complexity" evidence="12">
    <location>
        <begin position="548"/>
        <end position="557"/>
    </location>
</feature>
<dbReference type="eggNOG" id="KOG4171">
    <property type="taxonomic scope" value="Eukaryota"/>
</dbReference>
<dbReference type="PANTHER" id="PTHR45627:SF12">
    <property type="entry name" value="ADENYLATE CYCLASE TYPE 2"/>
    <property type="match status" value="1"/>
</dbReference>
<evidence type="ECO:0000256" key="9">
    <source>
        <dbReference type="ARBA" id="ARBA00022989"/>
    </source>
</evidence>
<proteinExistence type="predicted"/>
<feature type="transmembrane region" description="Helical" evidence="13">
    <location>
        <begin position="3173"/>
        <end position="3190"/>
    </location>
</feature>
<dbReference type="EMBL" id="GG662254">
    <property type="protein sequence ID" value="EAS06958.2"/>
    <property type="molecule type" value="Genomic_DNA"/>
</dbReference>
<dbReference type="InterPro" id="IPR001054">
    <property type="entry name" value="A/G_cyclase"/>
</dbReference>
<dbReference type="SMART" id="SM00044">
    <property type="entry name" value="CYCc"/>
    <property type="match status" value="2"/>
</dbReference>
<evidence type="ECO:0000313" key="15">
    <source>
        <dbReference type="EMBL" id="EAS06958.2"/>
    </source>
</evidence>
<feature type="transmembrane region" description="Helical" evidence="13">
    <location>
        <begin position="2364"/>
        <end position="2382"/>
    </location>
</feature>
<feature type="region of interest" description="Disordered" evidence="12">
    <location>
        <begin position="2910"/>
        <end position="2934"/>
    </location>
</feature>
<feature type="region of interest" description="Disordered" evidence="12">
    <location>
        <begin position="1126"/>
        <end position="1145"/>
    </location>
</feature>
<feature type="compositionally biased region" description="Low complexity" evidence="12">
    <location>
        <begin position="672"/>
        <end position="694"/>
    </location>
</feature>
<evidence type="ECO:0000256" key="8">
    <source>
        <dbReference type="ARBA" id="ARBA00022842"/>
    </source>
</evidence>
<dbReference type="InterPro" id="IPR023298">
    <property type="entry name" value="ATPase_P-typ_TM_dom_sf"/>
</dbReference>
<feature type="region of interest" description="Disordered" evidence="12">
    <location>
        <begin position="1679"/>
        <end position="1710"/>
    </location>
</feature>
<evidence type="ECO:0000256" key="1">
    <source>
        <dbReference type="ARBA" id="ARBA00001593"/>
    </source>
</evidence>
<dbReference type="GeneID" id="7830025"/>
<feature type="transmembrane region" description="Helical" evidence="13">
    <location>
        <begin position="2002"/>
        <end position="2027"/>
    </location>
</feature>
<evidence type="ECO:0000256" key="2">
    <source>
        <dbReference type="ARBA" id="ARBA00004141"/>
    </source>
</evidence>
<dbReference type="InterPro" id="IPR008250">
    <property type="entry name" value="ATPase_P-typ_transduc_dom_A_sf"/>
</dbReference>
<feature type="region of interest" description="Disordered" evidence="12">
    <location>
        <begin position="642"/>
        <end position="702"/>
    </location>
</feature>
<feature type="transmembrane region" description="Helical" evidence="13">
    <location>
        <begin position="92"/>
        <end position="109"/>
    </location>
</feature>
<keyword evidence="10 13" id="KW-0472">Membrane</keyword>
<dbReference type="PROSITE" id="PS50125">
    <property type="entry name" value="GUANYLATE_CYCLASE_2"/>
    <property type="match status" value="2"/>
</dbReference>
<evidence type="ECO:0000256" key="13">
    <source>
        <dbReference type="SAM" id="Phobius"/>
    </source>
</evidence>
<feature type="region of interest" description="Disordered" evidence="12">
    <location>
        <begin position="739"/>
        <end position="781"/>
    </location>
</feature>
<keyword evidence="5" id="KW-0479">Metal-binding</keyword>
<dbReference type="InterPro" id="IPR036412">
    <property type="entry name" value="HAD-like_sf"/>
</dbReference>
<dbReference type="eggNOG" id="KOG0206">
    <property type="taxonomic scope" value="Eukaryota"/>
</dbReference>
<feature type="compositionally biased region" description="Polar residues" evidence="12">
    <location>
        <begin position="2960"/>
        <end position="2969"/>
    </location>
</feature>
<feature type="domain" description="Guanylate cyclase" evidence="14">
    <location>
        <begin position="3250"/>
        <end position="3381"/>
    </location>
</feature>
<dbReference type="Gene3D" id="1.20.1110.10">
    <property type="entry name" value="Calcium-transporting ATPase, transmembrane domain"/>
    <property type="match status" value="1"/>
</dbReference>
<feature type="transmembrane region" description="Helical" evidence="13">
    <location>
        <begin position="115"/>
        <end position="134"/>
    </location>
</feature>
<dbReference type="Gene3D" id="3.30.70.1230">
    <property type="entry name" value="Nucleotide cyclase"/>
    <property type="match status" value="2"/>
</dbReference>